<dbReference type="OrthoDB" id="5192421at2"/>
<comment type="caution">
    <text evidence="2">The sequence shown here is derived from an EMBL/GenBank/DDBJ whole genome shotgun (WGS) entry which is preliminary data.</text>
</comment>
<sequence>MAGPRRTTPTRRRKRRPARHPGRWVVPTLAVAGGLLVAATQVAPTVLEVTTTSRGVAVGAQLNVDSPVGTDPFTAAVTSEGLAHAGSAAARQADTGLVVPQPPRPHRIVVMPNANVGEPPELTPRPDPCGGFTTPRRMDPGVVPGPGSATVSWMTANRPEVLSYRVSAVSQVLVPGEQADPVRLQVPAAEGCQEQAVVLPGLTPGVPYVFWLEEETLSPSTGVARLFQVGTSAPVVIG</sequence>
<organism evidence="2 3">
    <name type="scientific">Modestobacter roseus</name>
    <dbReference type="NCBI Taxonomy" id="1181884"/>
    <lineage>
        <taxon>Bacteria</taxon>
        <taxon>Bacillati</taxon>
        <taxon>Actinomycetota</taxon>
        <taxon>Actinomycetes</taxon>
        <taxon>Geodermatophilales</taxon>
        <taxon>Geodermatophilaceae</taxon>
        <taxon>Modestobacter</taxon>
    </lineage>
</organism>
<feature type="compositionally biased region" description="Basic residues" evidence="1">
    <location>
        <begin position="8"/>
        <end position="21"/>
    </location>
</feature>
<reference evidence="2 3" key="1">
    <citation type="submission" date="2019-07" db="EMBL/GenBank/DDBJ databases">
        <title>R&amp;d 2014.</title>
        <authorList>
            <person name="Klenk H.-P."/>
        </authorList>
    </citation>
    <scope>NUCLEOTIDE SEQUENCE [LARGE SCALE GENOMIC DNA]</scope>
    <source>
        <strain evidence="2 3">DSM 45764</strain>
    </source>
</reference>
<gene>
    <name evidence="2" type="ORF">JD78_03325</name>
</gene>
<dbReference type="RefSeq" id="WP_153359638.1">
    <property type="nucleotide sequence ID" value="NZ_JABGDC010000071.1"/>
</dbReference>
<evidence type="ECO:0008006" key="4">
    <source>
        <dbReference type="Google" id="ProtNLM"/>
    </source>
</evidence>
<protein>
    <recommendedName>
        <fullName evidence="4">Fibronectin type-III domain-containing protein</fullName>
    </recommendedName>
</protein>
<dbReference type="EMBL" id="VLKF01000001">
    <property type="protein sequence ID" value="TWH74780.1"/>
    <property type="molecule type" value="Genomic_DNA"/>
</dbReference>
<feature type="region of interest" description="Disordered" evidence="1">
    <location>
        <begin position="1"/>
        <end position="21"/>
    </location>
</feature>
<evidence type="ECO:0000313" key="3">
    <source>
        <dbReference type="Proteomes" id="UP000321490"/>
    </source>
</evidence>
<evidence type="ECO:0000256" key="1">
    <source>
        <dbReference type="SAM" id="MobiDB-lite"/>
    </source>
</evidence>
<dbReference type="Proteomes" id="UP000321490">
    <property type="component" value="Unassembled WGS sequence"/>
</dbReference>
<accession>A0A562IVA7</accession>
<keyword evidence="3" id="KW-1185">Reference proteome</keyword>
<evidence type="ECO:0000313" key="2">
    <source>
        <dbReference type="EMBL" id="TWH74780.1"/>
    </source>
</evidence>
<proteinExistence type="predicted"/>
<dbReference type="AlphaFoldDB" id="A0A562IVA7"/>
<name>A0A562IVA7_9ACTN</name>